<keyword evidence="2" id="KW-0472">Membrane</keyword>
<comment type="caution">
    <text evidence="3">The sequence shown here is derived from an EMBL/GenBank/DDBJ whole genome shotgun (WGS) entry which is preliminary data.</text>
</comment>
<gene>
    <name evidence="3" type="ORF">CEPIT_LOCUS973</name>
</gene>
<proteinExistence type="predicted"/>
<feature type="region of interest" description="Disordered" evidence="1">
    <location>
        <begin position="41"/>
        <end position="66"/>
    </location>
</feature>
<organism evidence="3 4">
    <name type="scientific">Cuscuta epithymum</name>
    <dbReference type="NCBI Taxonomy" id="186058"/>
    <lineage>
        <taxon>Eukaryota</taxon>
        <taxon>Viridiplantae</taxon>
        <taxon>Streptophyta</taxon>
        <taxon>Embryophyta</taxon>
        <taxon>Tracheophyta</taxon>
        <taxon>Spermatophyta</taxon>
        <taxon>Magnoliopsida</taxon>
        <taxon>eudicotyledons</taxon>
        <taxon>Gunneridae</taxon>
        <taxon>Pentapetalae</taxon>
        <taxon>asterids</taxon>
        <taxon>lamiids</taxon>
        <taxon>Solanales</taxon>
        <taxon>Convolvulaceae</taxon>
        <taxon>Cuscuteae</taxon>
        <taxon>Cuscuta</taxon>
        <taxon>Cuscuta subgen. Cuscuta</taxon>
    </lineage>
</organism>
<evidence type="ECO:0000256" key="1">
    <source>
        <dbReference type="SAM" id="MobiDB-lite"/>
    </source>
</evidence>
<evidence type="ECO:0000313" key="4">
    <source>
        <dbReference type="Proteomes" id="UP001152523"/>
    </source>
</evidence>
<keyword evidence="4" id="KW-1185">Reference proteome</keyword>
<sequence length="131" mass="13756">MAMAAAPPPPSALTNHPRILSPTTTPNQLSLRIIPYASRATSSGIARASDPKREAPDPKSGGRNPSFVSLQEDLGYLVKLGVWSAAGAAAIKYGSIIFPEMTKPNLAEAISIITAPVVVALLLLIKQSRVE</sequence>
<evidence type="ECO:0000256" key="2">
    <source>
        <dbReference type="SAM" id="Phobius"/>
    </source>
</evidence>
<dbReference type="AlphaFoldDB" id="A0AAV0C014"/>
<dbReference type="PANTHER" id="PTHR37224">
    <property type="entry name" value="OS02G0804400 PROTEIN"/>
    <property type="match status" value="1"/>
</dbReference>
<reference evidence="3" key="1">
    <citation type="submission" date="2022-07" db="EMBL/GenBank/DDBJ databases">
        <authorList>
            <person name="Macas J."/>
            <person name="Novak P."/>
            <person name="Neumann P."/>
        </authorList>
    </citation>
    <scope>NUCLEOTIDE SEQUENCE</scope>
</reference>
<keyword evidence="2" id="KW-1133">Transmembrane helix</keyword>
<name>A0AAV0C014_9ASTE</name>
<accession>A0AAV0C014</accession>
<feature type="region of interest" description="Disordered" evidence="1">
    <location>
        <begin position="1"/>
        <end position="27"/>
    </location>
</feature>
<keyword evidence="2" id="KW-0812">Transmembrane</keyword>
<feature type="transmembrane region" description="Helical" evidence="2">
    <location>
        <begin position="106"/>
        <end position="125"/>
    </location>
</feature>
<dbReference type="EMBL" id="CAMAPF010000006">
    <property type="protein sequence ID" value="CAH9056498.1"/>
    <property type="molecule type" value="Genomic_DNA"/>
</dbReference>
<protein>
    <submittedName>
        <fullName evidence="3">Uncharacterized protein</fullName>
    </submittedName>
</protein>
<feature type="compositionally biased region" description="Pro residues" evidence="1">
    <location>
        <begin position="1"/>
        <end position="11"/>
    </location>
</feature>
<dbReference type="Proteomes" id="UP001152523">
    <property type="component" value="Unassembled WGS sequence"/>
</dbReference>
<evidence type="ECO:0000313" key="3">
    <source>
        <dbReference type="EMBL" id="CAH9056498.1"/>
    </source>
</evidence>